<feature type="region of interest" description="Disordered" evidence="1">
    <location>
        <begin position="94"/>
        <end position="144"/>
    </location>
</feature>
<keyword evidence="2" id="KW-0472">Membrane</keyword>
<evidence type="ECO:0000256" key="1">
    <source>
        <dbReference type="SAM" id="MobiDB-lite"/>
    </source>
</evidence>
<reference evidence="3" key="2">
    <citation type="submission" date="2013-10" db="EMBL/GenBank/DDBJ databases">
        <authorList>
            <person name="Aslett M."/>
        </authorList>
    </citation>
    <scope>NUCLEOTIDE SEQUENCE [LARGE SCALE GENOMIC DNA]</scope>
    <source>
        <strain evidence="3">Houghton</strain>
    </source>
</reference>
<dbReference type="EMBL" id="HG732283">
    <property type="protein sequence ID" value="CDJ35708.1"/>
    <property type="molecule type" value="Genomic_DNA"/>
</dbReference>
<sequence length="144" mass="16023">MKLREVYAATAAAAAAGKPDTLSAAAAAAGLPLKGSSSYQLRHERNLWIELFCLVLWLFVWRAAKLMGRHWQRIEALKAEVALLQHERQVRGTAAAAAAAAADSDDKNKKNNKHGDSKSPSREEKEDTNRYTQQLQQQQQQQQQ</sequence>
<dbReference type="RefSeq" id="XP_037877997.1">
    <property type="nucleotide sequence ID" value="XM_038022143.1"/>
</dbReference>
<dbReference type="VEuPathDB" id="ToxoDB:EMH_0100110"/>
<keyword evidence="2" id="KW-1133">Transmembrane helix</keyword>
<feature type="transmembrane region" description="Helical" evidence="2">
    <location>
        <begin position="47"/>
        <end position="64"/>
    </location>
</feature>
<protein>
    <submittedName>
        <fullName evidence="3">Uncharacterized protein</fullName>
    </submittedName>
</protein>
<evidence type="ECO:0000256" key="2">
    <source>
        <dbReference type="SAM" id="Phobius"/>
    </source>
</evidence>
<keyword evidence="2" id="KW-0812">Transmembrane</keyword>
<feature type="compositionally biased region" description="Low complexity" evidence="1">
    <location>
        <begin position="133"/>
        <end position="144"/>
    </location>
</feature>
<dbReference type="Proteomes" id="UP000030744">
    <property type="component" value="Unassembled WGS sequence"/>
</dbReference>
<organism evidence="3 4">
    <name type="scientific">Eimeria mitis</name>
    <dbReference type="NCBI Taxonomy" id="44415"/>
    <lineage>
        <taxon>Eukaryota</taxon>
        <taxon>Sar</taxon>
        <taxon>Alveolata</taxon>
        <taxon>Apicomplexa</taxon>
        <taxon>Conoidasida</taxon>
        <taxon>Coccidia</taxon>
        <taxon>Eucoccidiorida</taxon>
        <taxon>Eimeriorina</taxon>
        <taxon>Eimeriidae</taxon>
        <taxon>Eimeria</taxon>
    </lineage>
</organism>
<proteinExistence type="predicted"/>
<evidence type="ECO:0000313" key="4">
    <source>
        <dbReference type="Proteomes" id="UP000030744"/>
    </source>
</evidence>
<name>U6KJS9_9EIME</name>
<dbReference type="AlphaFoldDB" id="U6KJS9"/>
<dbReference type="GeneID" id="60404899"/>
<gene>
    <name evidence="3" type="ORF">EMH_0100110</name>
</gene>
<reference evidence="3" key="1">
    <citation type="submission" date="2013-10" db="EMBL/GenBank/DDBJ databases">
        <title>Genomic analysis of the causative agents of coccidiosis in chickens.</title>
        <authorList>
            <person name="Reid A.J."/>
            <person name="Blake D."/>
            <person name="Billington K."/>
            <person name="Browne H."/>
            <person name="Dunn M."/>
            <person name="Hung S."/>
            <person name="Kawahara F."/>
            <person name="Miranda-Saavedra D."/>
            <person name="Mourier T."/>
            <person name="Nagra H."/>
            <person name="Otto T.D."/>
            <person name="Rawlings N."/>
            <person name="Sanchez A."/>
            <person name="Sanders M."/>
            <person name="Subramaniam C."/>
            <person name="Tay Y."/>
            <person name="Dear P."/>
            <person name="Doerig C."/>
            <person name="Gruber A."/>
            <person name="Parkinson J."/>
            <person name="Shirley M."/>
            <person name="Wan K.L."/>
            <person name="Berriman M."/>
            <person name="Tomley F."/>
            <person name="Pain A."/>
        </authorList>
    </citation>
    <scope>NUCLEOTIDE SEQUENCE [LARGE SCALE GENOMIC DNA]</scope>
    <source>
        <strain evidence="3">Houghton</strain>
    </source>
</reference>
<accession>U6KJS9</accession>
<feature type="compositionally biased region" description="Basic and acidic residues" evidence="1">
    <location>
        <begin position="104"/>
        <end position="129"/>
    </location>
</feature>
<evidence type="ECO:0000313" key="3">
    <source>
        <dbReference type="EMBL" id="CDJ35708.1"/>
    </source>
</evidence>
<dbReference type="OrthoDB" id="435607at2759"/>
<keyword evidence="4" id="KW-1185">Reference proteome</keyword>